<protein>
    <recommendedName>
        <fullName evidence="4">Glycosyltransferase subfamily 4-like N-terminal domain-containing protein</fullName>
    </recommendedName>
</protein>
<gene>
    <name evidence="5" type="ORF">GCM10010517_22130</name>
</gene>
<sequence length="410" mass="41831">MAFVLGTSAGGVGRHVAMLAAGLTRAGRRVVVAGPPSTEETFGFTALGARFVPVPISDRPHPRNDLRAIRMLRALRGAHAVHAHGLRAGALAALALAGTGTGLVVTLHNAATAGGAIGAIYGILERITAHRADRILVVSPDLGERMTRLGARYVETAVVPAPALPSSGRRPGAIRAELGTGDAAVILTVARLAQQKGLETLLDVAKVFASGAVTGAAHLADERDIGAPVFGGTPQEPAKGSAGGAGEGAETGRIVPEGGDGTAAREVVFLIAGEGPLRAELQRRIDREGLPVRLLGNRDDVGDLLRVARALLVPSRWEGQPLTVQEALRAGTPVVATAVGGVPAMLGKAGLLVPYGDVAAMRGAVARVLTDDGLVTRLAEAAAGRGRELPGEREALEAVLAVYGTLPRRG</sequence>
<evidence type="ECO:0000256" key="2">
    <source>
        <dbReference type="ARBA" id="ARBA00022679"/>
    </source>
</evidence>
<evidence type="ECO:0000313" key="5">
    <source>
        <dbReference type="EMBL" id="GAA2863075.1"/>
    </source>
</evidence>
<dbReference type="InterPro" id="IPR028098">
    <property type="entry name" value="Glyco_trans_4-like_N"/>
</dbReference>
<keyword evidence="6" id="KW-1185">Reference proteome</keyword>
<dbReference type="PANTHER" id="PTHR12526:SF510">
    <property type="entry name" value="D-INOSITOL 3-PHOSPHATE GLYCOSYLTRANSFERASE"/>
    <property type="match status" value="1"/>
</dbReference>
<dbReference type="SUPFAM" id="SSF53756">
    <property type="entry name" value="UDP-Glycosyltransferase/glycogen phosphorylase"/>
    <property type="match status" value="1"/>
</dbReference>
<dbReference type="Pfam" id="PF13579">
    <property type="entry name" value="Glyco_trans_4_4"/>
    <property type="match status" value="1"/>
</dbReference>
<comment type="caution">
    <text evidence="5">The sequence shown here is derived from an EMBL/GenBank/DDBJ whole genome shotgun (WGS) entry which is preliminary data.</text>
</comment>
<dbReference type="EMBL" id="BAAAVI010000012">
    <property type="protein sequence ID" value="GAA2863075.1"/>
    <property type="molecule type" value="Genomic_DNA"/>
</dbReference>
<evidence type="ECO:0000256" key="3">
    <source>
        <dbReference type="SAM" id="MobiDB-lite"/>
    </source>
</evidence>
<proteinExistence type="predicted"/>
<keyword evidence="1" id="KW-0328">Glycosyltransferase</keyword>
<dbReference type="Gene3D" id="3.40.50.2000">
    <property type="entry name" value="Glycogen Phosphorylase B"/>
    <property type="match status" value="2"/>
</dbReference>
<dbReference type="Proteomes" id="UP001500831">
    <property type="component" value="Unassembled WGS sequence"/>
</dbReference>
<dbReference type="CDD" id="cd03801">
    <property type="entry name" value="GT4_PimA-like"/>
    <property type="match status" value="1"/>
</dbReference>
<reference evidence="6" key="1">
    <citation type="journal article" date="2019" name="Int. J. Syst. Evol. Microbiol.">
        <title>The Global Catalogue of Microorganisms (GCM) 10K type strain sequencing project: providing services to taxonomists for standard genome sequencing and annotation.</title>
        <authorList>
            <consortium name="The Broad Institute Genomics Platform"/>
            <consortium name="The Broad Institute Genome Sequencing Center for Infectious Disease"/>
            <person name="Wu L."/>
            <person name="Ma J."/>
        </authorList>
    </citation>
    <scope>NUCLEOTIDE SEQUENCE [LARGE SCALE GENOMIC DNA]</scope>
    <source>
        <strain evidence="6">JCM 6242</strain>
    </source>
</reference>
<feature type="domain" description="Glycosyltransferase subfamily 4-like N-terminal" evidence="4">
    <location>
        <begin position="10"/>
        <end position="161"/>
    </location>
</feature>
<evidence type="ECO:0000313" key="6">
    <source>
        <dbReference type="Proteomes" id="UP001500831"/>
    </source>
</evidence>
<evidence type="ECO:0000259" key="4">
    <source>
        <dbReference type="Pfam" id="PF13579"/>
    </source>
</evidence>
<dbReference type="Pfam" id="PF13692">
    <property type="entry name" value="Glyco_trans_1_4"/>
    <property type="match status" value="1"/>
</dbReference>
<accession>A0ABP6IDG8</accession>
<feature type="region of interest" description="Disordered" evidence="3">
    <location>
        <begin position="232"/>
        <end position="257"/>
    </location>
</feature>
<name>A0ABP6IDG8_9ACTN</name>
<dbReference type="PANTHER" id="PTHR12526">
    <property type="entry name" value="GLYCOSYLTRANSFERASE"/>
    <property type="match status" value="1"/>
</dbReference>
<keyword evidence="2" id="KW-0808">Transferase</keyword>
<evidence type="ECO:0000256" key="1">
    <source>
        <dbReference type="ARBA" id="ARBA00022676"/>
    </source>
</evidence>
<organism evidence="5 6">
    <name type="scientific">Streptosporangium fragile</name>
    <dbReference type="NCBI Taxonomy" id="46186"/>
    <lineage>
        <taxon>Bacteria</taxon>
        <taxon>Bacillati</taxon>
        <taxon>Actinomycetota</taxon>
        <taxon>Actinomycetes</taxon>
        <taxon>Streptosporangiales</taxon>
        <taxon>Streptosporangiaceae</taxon>
        <taxon>Streptosporangium</taxon>
    </lineage>
</organism>